<gene>
    <name evidence="1" type="ORF">N3K66_004510</name>
</gene>
<reference evidence="1" key="1">
    <citation type="submission" date="2022-10" db="EMBL/GenBank/DDBJ databases">
        <title>Complete Genome of Trichothecium roseum strain YXFP-22015, a Plant Pathogen Isolated from Citrus.</title>
        <authorList>
            <person name="Wang Y."/>
            <person name="Zhu L."/>
        </authorList>
    </citation>
    <scope>NUCLEOTIDE SEQUENCE</scope>
    <source>
        <strain evidence="1">YXFP-22015</strain>
    </source>
</reference>
<protein>
    <submittedName>
        <fullName evidence="1">Uncharacterized protein</fullName>
    </submittedName>
</protein>
<organism evidence="1 2">
    <name type="scientific">Trichothecium roseum</name>
    <dbReference type="NCBI Taxonomy" id="47278"/>
    <lineage>
        <taxon>Eukaryota</taxon>
        <taxon>Fungi</taxon>
        <taxon>Dikarya</taxon>
        <taxon>Ascomycota</taxon>
        <taxon>Pezizomycotina</taxon>
        <taxon>Sordariomycetes</taxon>
        <taxon>Hypocreomycetidae</taxon>
        <taxon>Hypocreales</taxon>
        <taxon>Hypocreales incertae sedis</taxon>
        <taxon>Trichothecium</taxon>
    </lineage>
</organism>
<accession>A0ACC0V1F5</accession>
<dbReference type="Proteomes" id="UP001163324">
    <property type="component" value="Chromosome 4"/>
</dbReference>
<keyword evidence="2" id="KW-1185">Reference proteome</keyword>
<proteinExistence type="predicted"/>
<sequence length="436" mass="47688">MSSFQGRMSEFPDILVDFFRKGQGPPALACFLSHVHSDHLTGLESFRSPFVYYSPATKAMLLNLERKLARINYAEGILEARQRTYKHLSKVLGKAVLYTGDTRSEPWLVDSLARNPALIEYTDAGAASGLKTLDRIYLDTTFARQDAAFPTKAEGVAELLRKVASYPPTPSSTSRRGRTASWGKGPFVLMASERELQIHVDEYKMRVYGSLSAPRPGPGPAAAAAASFGTTLHYSAHGPALVGYMRGNEAQPGCLTTLGKDARVHSCERSCMCQAARGRGVVRIKPVLAHSRDGNGDLAEAALLAGDLDREAEYEQSVYQLLALRNTSSSSSSSWGHRIKGDGRRDDRVPWQPQKAVSPEPKDTRDDDDDDDDDGRGYEYDHQDAARGRDAEYAVSSLPGDYSSTRMGAYYAVLRNGGTGDLNLISTRRPALDAEL</sequence>
<dbReference type="EMBL" id="CM047943">
    <property type="protein sequence ID" value="KAI9900248.1"/>
    <property type="molecule type" value="Genomic_DNA"/>
</dbReference>
<comment type="caution">
    <text evidence="1">The sequence shown here is derived from an EMBL/GenBank/DDBJ whole genome shotgun (WGS) entry which is preliminary data.</text>
</comment>
<name>A0ACC0V1F5_9HYPO</name>
<evidence type="ECO:0000313" key="1">
    <source>
        <dbReference type="EMBL" id="KAI9900248.1"/>
    </source>
</evidence>
<evidence type="ECO:0000313" key="2">
    <source>
        <dbReference type="Proteomes" id="UP001163324"/>
    </source>
</evidence>